<dbReference type="AlphaFoldDB" id="A0A060T6Y6"/>
<dbReference type="PhylomeDB" id="A0A060T6Y6"/>
<dbReference type="PANTHER" id="PTHR12834">
    <property type="entry name" value="SIGNAL RECOGNITION PARTICLE 9 KDA PROTEIN"/>
    <property type="match status" value="1"/>
</dbReference>
<feature type="domain" description="SRP9" evidence="1">
    <location>
        <begin position="5"/>
        <end position="87"/>
    </location>
</feature>
<dbReference type="InterPro" id="IPR039914">
    <property type="entry name" value="SRP9-like"/>
</dbReference>
<name>A0A060T6Y6_BLAAD</name>
<dbReference type="Pfam" id="PF05486">
    <property type="entry name" value="SRP9-21"/>
    <property type="match status" value="1"/>
</dbReference>
<evidence type="ECO:0000259" key="1">
    <source>
        <dbReference type="Pfam" id="PF05486"/>
    </source>
</evidence>
<sequence>MPRIQKVDEFIERSQALLLARPETTRITTTYSHKRAGQGDTANSGSRPAIFHVKTYDPVSGTCYRLRGSRTNQLSRVLSALGPRGVTVTKGQKGDNTEVRGFANIMANVDIEYSKTD</sequence>
<gene>
    <name evidence="2" type="ORF">GNLVRS02_ARAD1B23364g</name>
</gene>
<dbReference type="InterPro" id="IPR039432">
    <property type="entry name" value="SRP9_dom"/>
</dbReference>
<reference evidence="2" key="1">
    <citation type="submission" date="2014-02" db="EMBL/GenBank/DDBJ databases">
        <authorList>
            <person name="Genoscope - CEA"/>
        </authorList>
    </citation>
    <scope>NUCLEOTIDE SEQUENCE</scope>
    <source>
        <strain evidence="2">LS3</strain>
    </source>
</reference>
<dbReference type="PANTHER" id="PTHR12834:SF12">
    <property type="entry name" value="SIGNAL RECOGNITION PARTICLE 9 KDA PROTEIN"/>
    <property type="match status" value="1"/>
</dbReference>
<dbReference type="EMBL" id="HG937692">
    <property type="protein sequence ID" value="CDP36890.1"/>
    <property type="molecule type" value="Genomic_DNA"/>
</dbReference>
<organism evidence="2">
    <name type="scientific">Blastobotrys adeninivorans</name>
    <name type="common">Yeast</name>
    <name type="synonym">Arxula adeninivorans</name>
    <dbReference type="NCBI Taxonomy" id="409370"/>
    <lineage>
        <taxon>Eukaryota</taxon>
        <taxon>Fungi</taxon>
        <taxon>Dikarya</taxon>
        <taxon>Ascomycota</taxon>
        <taxon>Saccharomycotina</taxon>
        <taxon>Dipodascomycetes</taxon>
        <taxon>Dipodascales</taxon>
        <taxon>Trichomonascaceae</taxon>
        <taxon>Blastobotrys</taxon>
    </lineage>
</organism>
<proteinExistence type="predicted"/>
<reference evidence="2" key="2">
    <citation type="submission" date="2014-06" db="EMBL/GenBank/DDBJ databases">
        <title>The complete genome of Blastobotrys (Arxula) adeninivorans LS3 - a yeast of biotechnological interest.</title>
        <authorList>
            <person name="Kunze G."/>
            <person name="Gaillardin C."/>
            <person name="Czernicka M."/>
            <person name="Durrens P."/>
            <person name="Martin T."/>
            <person name="Boer E."/>
            <person name="Gabaldon T."/>
            <person name="Cruz J."/>
            <person name="Talla E."/>
            <person name="Marck C."/>
            <person name="Goffeau A."/>
            <person name="Barbe V."/>
            <person name="Baret P."/>
            <person name="Baronian K."/>
            <person name="Beier S."/>
            <person name="Bleykasten C."/>
            <person name="Bode R."/>
            <person name="Casaregola S."/>
            <person name="Despons L."/>
            <person name="Fairhead C."/>
            <person name="Giersberg M."/>
            <person name="Gierski P."/>
            <person name="Hahnel U."/>
            <person name="Hartmann A."/>
            <person name="Jankowska D."/>
            <person name="Jubin C."/>
            <person name="Jung P."/>
            <person name="Lafontaine I."/>
            <person name="Leh-Louis V."/>
            <person name="Lemaire M."/>
            <person name="Marcet-Houben M."/>
            <person name="Mascher M."/>
            <person name="Morel G."/>
            <person name="Richard G.-F."/>
            <person name="Riechen J."/>
            <person name="Sacerdot C."/>
            <person name="Sarkar A."/>
            <person name="Savel G."/>
            <person name="Schacherer J."/>
            <person name="Sherman D."/>
            <person name="Straub M.-L."/>
            <person name="Stein N."/>
            <person name="Thierry A."/>
            <person name="Trautwein-Schult A."/>
            <person name="Westhof E."/>
            <person name="Worch S."/>
            <person name="Dujon B."/>
            <person name="Souciet J.-L."/>
            <person name="Wincker P."/>
            <person name="Scholz U."/>
            <person name="Neuveglise N."/>
        </authorList>
    </citation>
    <scope>NUCLEOTIDE SEQUENCE</scope>
    <source>
        <strain evidence="2">LS3</strain>
    </source>
</reference>
<protein>
    <submittedName>
        <fullName evidence="2">ARAD1B23364p</fullName>
    </submittedName>
</protein>
<evidence type="ECO:0000313" key="2">
    <source>
        <dbReference type="EMBL" id="CDP36890.1"/>
    </source>
</evidence>
<accession>A0A060T6Y6</accession>
<dbReference type="GO" id="GO:0005786">
    <property type="term" value="C:signal recognition particle, endoplasmic reticulum targeting"/>
    <property type="evidence" value="ECO:0007669"/>
    <property type="project" value="TreeGrafter"/>
</dbReference>
<dbReference type="GO" id="GO:0006614">
    <property type="term" value="P:SRP-dependent cotranslational protein targeting to membrane"/>
    <property type="evidence" value="ECO:0007669"/>
    <property type="project" value="InterPro"/>
</dbReference>